<name>A0ABU5GQR6_9GAMM</name>
<keyword evidence="1" id="KW-0472">Membrane</keyword>
<dbReference type="PANTHER" id="PTHR44119">
    <property type="entry name" value="MAGNESIUM-CHELATASE SUBUNIT CHLH, CHLOROPLASTIC"/>
    <property type="match status" value="1"/>
</dbReference>
<dbReference type="PANTHER" id="PTHR44119:SF4">
    <property type="entry name" value="AEROBIC COBALTOCHELATASE SUBUNIT COBN"/>
    <property type="match status" value="1"/>
</dbReference>
<feature type="transmembrane region" description="Helical" evidence="1">
    <location>
        <begin position="1249"/>
        <end position="1267"/>
    </location>
</feature>
<dbReference type="Proteomes" id="UP001294570">
    <property type="component" value="Unassembled WGS sequence"/>
</dbReference>
<organism evidence="3 4">
    <name type="scientific">Denitrificimonas halotolerans</name>
    <dbReference type="NCBI Taxonomy" id="3098930"/>
    <lineage>
        <taxon>Bacteria</taxon>
        <taxon>Pseudomonadati</taxon>
        <taxon>Pseudomonadota</taxon>
        <taxon>Gammaproteobacteria</taxon>
        <taxon>Pseudomonadales</taxon>
        <taxon>Pseudomonadaceae</taxon>
        <taxon>Denitrificimonas</taxon>
    </lineage>
</organism>
<keyword evidence="1" id="KW-0812">Transmembrane</keyword>
<evidence type="ECO:0000313" key="3">
    <source>
        <dbReference type="EMBL" id="MDY7218551.1"/>
    </source>
</evidence>
<proteinExistence type="predicted"/>
<dbReference type="NCBIfam" id="NF004644">
    <property type="entry name" value="PRK05989.2-2"/>
    <property type="match status" value="1"/>
</dbReference>
<feature type="domain" description="CobN/magnesium chelatase" evidence="2">
    <location>
        <begin position="124"/>
        <end position="1175"/>
    </location>
</feature>
<accession>A0ABU5GQR6</accession>
<evidence type="ECO:0000256" key="1">
    <source>
        <dbReference type="SAM" id="Phobius"/>
    </source>
</evidence>
<gene>
    <name evidence="3" type="primary">cobN</name>
    <name evidence="3" type="ORF">TOI97_03005</name>
</gene>
<dbReference type="InterPro" id="IPR003672">
    <property type="entry name" value="CobN/Mg_chltase"/>
</dbReference>
<dbReference type="Pfam" id="PF02514">
    <property type="entry name" value="CobN-Mg_chel"/>
    <property type="match status" value="1"/>
</dbReference>
<reference evidence="3 4" key="1">
    <citation type="submission" date="2023-12" db="EMBL/GenBank/DDBJ databases">
        <title>Denitrificimonas halotolerans sp. nov.,a novel species isolated from landfill leachate.</title>
        <authorList>
            <person name="Wang S."/>
        </authorList>
    </citation>
    <scope>NUCLEOTIDE SEQUENCE [LARGE SCALE GENOMIC DNA]</scope>
    <source>
        <strain evidence="3 4">JX-1</strain>
    </source>
</reference>
<keyword evidence="1" id="KW-1133">Transmembrane helix</keyword>
<dbReference type="EMBL" id="JAXIVU010000002">
    <property type="protein sequence ID" value="MDY7218551.1"/>
    <property type="molecule type" value="Genomic_DNA"/>
</dbReference>
<evidence type="ECO:0000313" key="4">
    <source>
        <dbReference type="Proteomes" id="UP001294570"/>
    </source>
</evidence>
<keyword evidence="4" id="KW-1185">Reference proteome</keyword>
<comment type="caution">
    <text evidence="3">The sequence shown here is derived from an EMBL/GenBank/DDBJ whole genome shotgun (WGS) entry which is preliminary data.</text>
</comment>
<keyword evidence="3" id="KW-0436">Ligase</keyword>
<protein>
    <submittedName>
        <fullName evidence="3">Cobaltochelatase subunit CobN</fullName>
        <ecNumber evidence="3">6.6.1.2</ecNumber>
    </submittedName>
</protein>
<evidence type="ECO:0000259" key="2">
    <source>
        <dbReference type="Pfam" id="PF02514"/>
    </source>
</evidence>
<dbReference type="GO" id="GO:0051116">
    <property type="term" value="F:cobaltochelatase activity"/>
    <property type="evidence" value="ECO:0007669"/>
    <property type="project" value="UniProtKB-EC"/>
</dbReference>
<dbReference type="EC" id="6.6.1.2" evidence="3"/>
<dbReference type="CDD" id="cd10150">
    <property type="entry name" value="CobN_like"/>
    <property type="match status" value="1"/>
</dbReference>
<dbReference type="RefSeq" id="WP_321552641.1">
    <property type="nucleotide sequence ID" value="NZ_JAXIVU010000002.1"/>
</dbReference>
<sequence>MRYWLVIGLSVLSGLAYATPKVTIVASAFVLEHKFEQLRAIATAQDVQLEVLRPDSHTQKNQVLQQLNSSDLVILDTPRPNDSERVTEYLADMAWQRQQPWMQVGGGRPQYDGLPKELAQFWLDYYAYGGVENMQQLFASLVKHSKNQPVLTLSESKKIPLQGIYHPQAEQFFTELEDYITWAEQRYTAPRALVAFAINEQQISDMQTSAIDELIQRSEAQGLLPVVFWFDSEQATVLTDFFAKHKPRVLINMQHMQNGNARLQEFAALNIPVLQTLTYRDGNEQQWLQADQGIPARTVAPFLSVTESWGLSDPMVTAAVEDGRVTLMAAQIDSVLHKANQLIKLQQLPNSDKKIALLFWNHPMGEKNIAASHLNVPRSLVEITQALTQAGYTVTAQSETDFIDIAQQLLSGVYHPETLPDLYNRGLAKTLPLADYQQYLTTLPEDEQRALVNRWGPAQKHWALHSIDGQLQFVFPAINLGHLTLLPQPSRAGDPEAFYHDTKVPPDHIYLAAYRYLNQQSINAIIHLGTHGTQEWLPGKDRGLSVTDYPFLTVGDIPVFYPYIQDNIGEAIQAKRRGRAVTISHQTPPFAPGGLYDELRDLNQLIEEYQQLELGAAQQQTQNKIIALVTELNLHQDMQWQTSQLTTEFAAFLAQLHDHLQLLAQEAIPLGLHTFGEPASVQNRLTTVMQQLGGPYYATLEVDAQQVFAVEAEQITESRPYQVLADYILNKNVPQDASSALLTLLQDGASNFENLSDPQELQALLNGLAGGFVLPGTGGDPVRNPQVPSGRNIYAFEADKIPTQSAYKAGGTALLELLKQHQQQHSGSTPKKIAFSLWSSEALRHLGVVESQILHALGLQPRWDQGGRLIALDIIPRQQLGRPRIDAVVQVTSVYRDQFDSFMHLLAGAIERLSQLDEDDNPIAQHSKLIEQQLLDNGVQKEQAKQLAQIRLFSNQPGDYGTGVSKLAMASTEWEDDSVLAEQFLSRMQYAYGTQHWGVALAATQGNLFSQQLKGTELAIMSRSSELNGVLSTDHPFEFLGGLSRAIEFIDGQAPDLYIADLRKTQPKITKAERFLADELRSHFLNRQWIAAMQAEGYAGTLEILDTINNVWGWQAMNQNMVRADQWQELHETFVMDKRDLQLNEWFEQHNPSAQVQLVERLIEAIRKGYWPADELTQQQLVERWQDLTELTEESNGAQLTRDFIDELALGFGLTAPTTTPGSSQAGETVTGQLLEPIPAPSNPTTPSLWSYIWLLLLAVCAAGAMYQHYNNQQRQGAKS</sequence>